<comment type="similarity">
    <text evidence="4">Belongs to the cytochrome P450 family.</text>
</comment>
<dbReference type="InParanoid" id="F8Q206"/>
<evidence type="ECO:0000313" key="15">
    <source>
        <dbReference type="Proteomes" id="UP000008063"/>
    </source>
</evidence>
<dbReference type="OMA" id="DYETHAP"/>
<keyword evidence="15" id="KW-1185">Reference proteome</keyword>
<dbReference type="GO" id="GO:0016020">
    <property type="term" value="C:membrane"/>
    <property type="evidence" value="ECO:0007669"/>
    <property type="project" value="UniProtKB-SubCell"/>
</dbReference>
<evidence type="ECO:0000256" key="6">
    <source>
        <dbReference type="ARBA" id="ARBA00022692"/>
    </source>
</evidence>
<dbReference type="Gene3D" id="1.10.630.10">
    <property type="entry name" value="Cytochrome P450"/>
    <property type="match status" value="1"/>
</dbReference>
<dbReference type="InterPro" id="IPR001128">
    <property type="entry name" value="Cyt_P450"/>
</dbReference>
<comment type="pathway">
    <text evidence="3">Secondary metabolite biosynthesis; terpenoid biosynthesis.</text>
</comment>
<evidence type="ECO:0000256" key="1">
    <source>
        <dbReference type="ARBA" id="ARBA00001971"/>
    </source>
</evidence>
<dbReference type="PRINTS" id="PR00463">
    <property type="entry name" value="EP450I"/>
</dbReference>
<evidence type="ECO:0000313" key="14">
    <source>
        <dbReference type="EMBL" id="EGN97217.1"/>
    </source>
</evidence>
<dbReference type="GO" id="GO:0004497">
    <property type="term" value="F:monooxygenase activity"/>
    <property type="evidence" value="ECO:0007669"/>
    <property type="project" value="UniProtKB-KW"/>
</dbReference>
<organism evidence="15">
    <name type="scientific">Serpula lacrymans var. lacrymans (strain S7.3)</name>
    <name type="common">Dry rot fungus</name>
    <dbReference type="NCBI Taxonomy" id="936435"/>
    <lineage>
        <taxon>Eukaryota</taxon>
        <taxon>Fungi</taxon>
        <taxon>Dikarya</taxon>
        <taxon>Basidiomycota</taxon>
        <taxon>Agaricomycotina</taxon>
        <taxon>Agaricomycetes</taxon>
        <taxon>Agaricomycetidae</taxon>
        <taxon>Boletales</taxon>
        <taxon>Coniophorineae</taxon>
        <taxon>Serpulaceae</taxon>
        <taxon>Serpula</taxon>
    </lineage>
</organism>
<evidence type="ECO:0000256" key="4">
    <source>
        <dbReference type="ARBA" id="ARBA00010617"/>
    </source>
</evidence>
<dbReference type="EMBL" id="GL945482">
    <property type="protein sequence ID" value="EGN97217.1"/>
    <property type="molecule type" value="Genomic_DNA"/>
</dbReference>
<evidence type="ECO:0000256" key="10">
    <source>
        <dbReference type="ARBA" id="ARBA00023004"/>
    </source>
</evidence>
<dbReference type="Pfam" id="PF00067">
    <property type="entry name" value="p450"/>
    <property type="match status" value="1"/>
</dbReference>
<keyword evidence="8" id="KW-1133">Transmembrane helix</keyword>
<sequence length="553" mass="61118">MISRQLATAALAAVLLRSLAVLLKKYVLDPLRDPLARLQRPRAAWFQGQFRLLTDPAHSARLLDNWKKLYGPTFVYQKSGRHDLRLITLDFTAVSHVLTEPSLFGKPDLNRSLFAHPDVVHPSFTNFASPMLNRKLITPAFSGRSLMAMSSIFFQRAEDLRDSWLADIDRSPTAAHGTMTLDVIPPIIQTTFEVVSNACFDTQSNRGDNSENGKSDAADHQKLFRALHHLAEPISTDHLTWRRRFTSLIPNGDLLFPSDAINLMNSMLEDVAEIGLKLIQSKKQAIIAEANAGMGESQVKPLLNLLVKSNMAAEPTKRLSELEILDQVGGIMIAGGDTVGVALSWTLHLLSIHPEIQSQLREQLLDIPHNASEVSLLNTLSEVPLLDAVLKEALRVCPPVHGLVRGALEDTMIPLSEPIMVGGKETRHVEIRKGSVVHIPIEGLNLSEDLWGPDAAEFRPQRWLDCAGASPMVGGMRNPGLERVMSFSFGAFACQGYRMAMHEAKVVLDVLLRAFVFRPAEGIEIGKCQTLFTMPNVTGTQGPRLPLVVEKYE</sequence>
<feature type="binding site" description="axial binding residue" evidence="13">
    <location>
        <position position="494"/>
    </location>
    <ligand>
        <name>heme</name>
        <dbReference type="ChEBI" id="CHEBI:30413"/>
    </ligand>
    <ligandPart>
        <name>Fe</name>
        <dbReference type="ChEBI" id="CHEBI:18248"/>
    </ligandPart>
</feature>
<keyword evidence="10 13" id="KW-0408">Iron</keyword>
<dbReference type="InterPro" id="IPR050121">
    <property type="entry name" value="Cytochrome_P450_monoxygenase"/>
</dbReference>
<comment type="subcellular location">
    <subcellularLocation>
        <location evidence="2">Membrane</location>
    </subcellularLocation>
</comment>
<dbReference type="InterPro" id="IPR036396">
    <property type="entry name" value="Cyt_P450_sf"/>
</dbReference>
<reference evidence="15" key="1">
    <citation type="journal article" date="2011" name="Science">
        <title>The plant cell wall-decomposing machinery underlies the functional diversity of forest fungi.</title>
        <authorList>
            <person name="Eastwood D.C."/>
            <person name="Floudas D."/>
            <person name="Binder M."/>
            <person name="Majcherczyk A."/>
            <person name="Schneider P."/>
            <person name="Aerts A."/>
            <person name="Asiegbu F.O."/>
            <person name="Baker S.E."/>
            <person name="Barry K."/>
            <person name="Bendiksby M."/>
            <person name="Blumentritt M."/>
            <person name="Coutinho P.M."/>
            <person name="Cullen D."/>
            <person name="de Vries R.P."/>
            <person name="Gathman A."/>
            <person name="Goodell B."/>
            <person name="Henrissat B."/>
            <person name="Ihrmark K."/>
            <person name="Kauserud H."/>
            <person name="Kohler A."/>
            <person name="LaButti K."/>
            <person name="Lapidus A."/>
            <person name="Lavin J.L."/>
            <person name="Lee Y.-H."/>
            <person name="Lindquist E."/>
            <person name="Lilly W."/>
            <person name="Lucas S."/>
            <person name="Morin E."/>
            <person name="Murat C."/>
            <person name="Oguiza J.A."/>
            <person name="Park J."/>
            <person name="Pisabarro A.G."/>
            <person name="Riley R."/>
            <person name="Rosling A."/>
            <person name="Salamov A."/>
            <person name="Schmidt O."/>
            <person name="Schmutz J."/>
            <person name="Skrede I."/>
            <person name="Stenlid J."/>
            <person name="Wiebenga A."/>
            <person name="Xie X."/>
            <person name="Kuees U."/>
            <person name="Hibbett D.S."/>
            <person name="Hoffmeister D."/>
            <person name="Hoegberg N."/>
            <person name="Martin F."/>
            <person name="Grigoriev I.V."/>
            <person name="Watkinson S.C."/>
        </authorList>
    </citation>
    <scope>NUCLEOTIDE SEQUENCE [LARGE SCALE GENOMIC DNA]</scope>
    <source>
        <strain evidence="15">strain S7.3</strain>
    </source>
</reference>
<comment type="cofactor">
    <cofactor evidence="1 13">
        <name>heme</name>
        <dbReference type="ChEBI" id="CHEBI:30413"/>
    </cofactor>
</comment>
<keyword evidence="9" id="KW-0560">Oxidoreductase</keyword>
<dbReference type="PRINTS" id="PR00385">
    <property type="entry name" value="P450"/>
</dbReference>
<dbReference type="Proteomes" id="UP000008063">
    <property type="component" value="Unassembled WGS sequence"/>
</dbReference>
<dbReference type="eggNOG" id="KOG0157">
    <property type="taxonomic scope" value="Eukaryota"/>
</dbReference>
<evidence type="ECO:0000256" key="12">
    <source>
        <dbReference type="ARBA" id="ARBA00023136"/>
    </source>
</evidence>
<dbReference type="HOGENOM" id="CLU_001570_5_11_1"/>
<dbReference type="GO" id="GO:0016705">
    <property type="term" value="F:oxidoreductase activity, acting on paired donors, with incorporation or reduction of molecular oxygen"/>
    <property type="evidence" value="ECO:0007669"/>
    <property type="project" value="InterPro"/>
</dbReference>
<dbReference type="SUPFAM" id="SSF48264">
    <property type="entry name" value="Cytochrome P450"/>
    <property type="match status" value="1"/>
</dbReference>
<keyword evidence="6" id="KW-0812">Transmembrane</keyword>
<accession>F8Q206</accession>
<proteinExistence type="inferred from homology"/>
<evidence type="ECO:0000256" key="9">
    <source>
        <dbReference type="ARBA" id="ARBA00023002"/>
    </source>
</evidence>
<evidence type="ECO:0000256" key="5">
    <source>
        <dbReference type="ARBA" id="ARBA00022617"/>
    </source>
</evidence>
<dbReference type="STRING" id="936435.F8Q206"/>
<keyword evidence="11" id="KW-0503">Monooxygenase</keyword>
<keyword evidence="5 13" id="KW-0349">Heme</keyword>
<evidence type="ECO:0000256" key="7">
    <source>
        <dbReference type="ARBA" id="ARBA00022723"/>
    </source>
</evidence>
<protein>
    <recommendedName>
        <fullName evidence="16">Cytochrome P450</fullName>
    </recommendedName>
</protein>
<name>F8Q206_SERL3</name>
<evidence type="ECO:0000256" key="11">
    <source>
        <dbReference type="ARBA" id="ARBA00023033"/>
    </source>
</evidence>
<dbReference type="GO" id="GO:0020037">
    <property type="term" value="F:heme binding"/>
    <property type="evidence" value="ECO:0007669"/>
    <property type="project" value="InterPro"/>
</dbReference>
<evidence type="ECO:0000256" key="3">
    <source>
        <dbReference type="ARBA" id="ARBA00004721"/>
    </source>
</evidence>
<keyword evidence="7 13" id="KW-0479">Metal-binding</keyword>
<dbReference type="InterPro" id="IPR002401">
    <property type="entry name" value="Cyt_P450_E_grp-I"/>
</dbReference>
<dbReference type="PANTHER" id="PTHR24305">
    <property type="entry name" value="CYTOCHROME P450"/>
    <property type="match status" value="1"/>
</dbReference>
<evidence type="ECO:0000256" key="13">
    <source>
        <dbReference type="PIRSR" id="PIRSR602401-1"/>
    </source>
</evidence>
<evidence type="ECO:0000256" key="8">
    <source>
        <dbReference type="ARBA" id="ARBA00022989"/>
    </source>
</evidence>
<evidence type="ECO:0000256" key="2">
    <source>
        <dbReference type="ARBA" id="ARBA00004370"/>
    </source>
</evidence>
<dbReference type="PANTHER" id="PTHR24305:SF166">
    <property type="entry name" value="CYTOCHROME P450 12A4, MITOCHONDRIAL-RELATED"/>
    <property type="match status" value="1"/>
</dbReference>
<keyword evidence="12" id="KW-0472">Membrane</keyword>
<gene>
    <name evidence="14" type="ORF">SERLA73DRAFT_161372</name>
</gene>
<dbReference type="AlphaFoldDB" id="F8Q206"/>
<evidence type="ECO:0008006" key="16">
    <source>
        <dbReference type="Google" id="ProtNLM"/>
    </source>
</evidence>
<dbReference type="GO" id="GO:0005506">
    <property type="term" value="F:iron ion binding"/>
    <property type="evidence" value="ECO:0007669"/>
    <property type="project" value="InterPro"/>
</dbReference>